<evidence type="ECO:0000313" key="2">
    <source>
        <dbReference type="Proteomes" id="UP001152888"/>
    </source>
</evidence>
<organism evidence="1 2">
    <name type="scientific">Acanthoscelides obtectus</name>
    <name type="common">Bean weevil</name>
    <name type="synonym">Bruchus obtectus</name>
    <dbReference type="NCBI Taxonomy" id="200917"/>
    <lineage>
        <taxon>Eukaryota</taxon>
        <taxon>Metazoa</taxon>
        <taxon>Ecdysozoa</taxon>
        <taxon>Arthropoda</taxon>
        <taxon>Hexapoda</taxon>
        <taxon>Insecta</taxon>
        <taxon>Pterygota</taxon>
        <taxon>Neoptera</taxon>
        <taxon>Endopterygota</taxon>
        <taxon>Coleoptera</taxon>
        <taxon>Polyphaga</taxon>
        <taxon>Cucujiformia</taxon>
        <taxon>Chrysomeloidea</taxon>
        <taxon>Chrysomelidae</taxon>
        <taxon>Bruchinae</taxon>
        <taxon>Bruchini</taxon>
        <taxon>Acanthoscelides</taxon>
    </lineage>
</organism>
<accession>A0A9P0PD10</accession>
<protein>
    <submittedName>
        <fullName evidence="1">Uncharacterized protein</fullName>
    </submittedName>
</protein>
<dbReference type="AlphaFoldDB" id="A0A9P0PD10"/>
<name>A0A9P0PD10_ACAOB</name>
<gene>
    <name evidence="1" type="ORF">ACAOBT_LOCUS12748</name>
</gene>
<proteinExistence type="predicted"/>
<evidence type="ECO:0000313" key="1">
    <source>
        <dbReference type="EMBL" id="CAH1977595.1"/>
    </source>
</evidence>
<sequence length="128" mass="15610">MIPRKDHILVFKKWLNITKEPIEELTQTAIGELKIKVIKKNKESKPRKKRDLEKLKTDITRQKYIQMIDDKLEERKTNENKKTWETLKETILTSAEETIRRKETKARREWFDDECEDKIKQKNEAWLK</sequence>
<dbReference type="EMBL" id="CAKOFQ010006860">
    <property type="protein sequence ID" value="CAH1977595.1"/>
    <property type="molecule type" value="Genomic_DNA"/>
</dbReference>
<comment type="caution">
    <text evidence="1">The sequence shown here is derived from an EMBL/GenBank/DDBJ whole genome shotgun (WGS) entry which is preliminary data.</text>
</comment>
<dbReference type="OrthoDB" id="6769555at2759"/>
<reference evidence="1" key="1">
    <citation type="submission" date="2022-03" db="EMBL/GenBank/DDBJ databases">
        <authorList>
            <person name="Sayadi A."/>
        </authorList>
    </citation>
    <scope>NUCLEOTIDE SEQUENCE</scope>
</reference>
<dbReference type="Proteomes" id="UP001152888">
    <property type="component" value="Unassembled WGS sequence"/>
</dbReference>
<keyword evidence="2" id="KW-1185">Reference proteome</keyword>